<name>A0A4V2ZS60_9BACL</name>
<keyword evidence="5" id="KW-0449">Lipoprotein</keyword>
<evidence type="ECO:0000256" key="4">
    <source>
        <dbReference type="ARBA" id="ARBA00023139"/>
    </source>
</evidence>
<keyword evidence="4" id="KW-0564">Palmitate</keyword>
<evidence type="ECO:0000256" key="6">
    <source>
        <dbReference type="SAM" id="MobiDB-lite"/>
    </source>
</evidence>
<dbReference type="PANTHER" id="PTHR43649">
    <property type="entry name" value="ARABINOSE-BINDING PROTEIN-RELATED"/>
    <property type="match status" value="1"/>
</dbReference>
<reference evidence="8 9" key="1">
    <citation type="submission" date="2019-03" db="EMBL/GenBank/DDBJ databases">
        <title>This is whole genome sequence of Paenibacillus sp MS74 strain.</title>
        <authorList>
            <person name="Trinh H.N."/>
        </authorList>
    </citation>
    <scope>NUCLEOTIDE SEQUENCE [LARGE SCALE GENOMIC DNA]</scope>
    <source>
        <strain evidence="8 9">MS74</strain>
    </source>
</reference>
<dbReference type="Pfam" id="PF01547">
    <property type="entry name" value="SBP_bac_1"/>
    <property type="match status" value="1"/>
</dbReference>
<keyword evidence="3" id="KW-0472">Membrane</keyword>
<comment type="caution">
    <text evidence="8">The sequence shown here is derived from an EMBL/GenBank/DDBJ whole genome shotgun (WGS) entry which is preliminary data.</text>
</comment>
<dbReference type="CDD" id="cd13580">
    <property type="entry name" value="PBP2_AlgQ_like_1"/>
    <property type="match status" value="1"/>
</dbReference>
<proteinExistence type="predicted"/>
<organism evidence="8 9">
    <name type="scientific">Paenibacillus piri</name>
    <dbReference type="NCBI Taxonomy" id="2547395"/>
    <lineage>
        <taxon>Bacteria</taxon>
        <taxon>Bacillati</taxon>
        <taxon>Bacillota</taxon>
        <taxon>Bacilli</taxon>
        <taxon>Bacillales</taxon>
        <taxon>Paenibacillaceae</taxon>
        <taxon>Paenibacillus</taxon>
    </lineage>
</organism>
<dbReference type="EMBL" id="SMRT01000023">
    <property type="protein sequence ID" value="TDF92004.1"/>
    <property type="molecule type" value="Genomic_DNA"/>
</dbReference>
<feature type="region of interest" description="Disordered" evidence="6">
    <location>
        <begin position="25"/>
        <end position="47"/>
    </location>
</feature>
<evidence type="ECO:0000256" key="2">
    <source>
        <dbReference type="ARBA" id="ARBA00022729"/>
    </source>
</evidence>
<evidence type="ECO:0000313" key="8">
    <source>
        <dbReference type="EMBL" id="TDF92004.1"/>
    </source>
</evidence>
<dbReference type="RefSeq" id="WP_133235645.1">
    <property type="nucleotide sequence ID" value="NZ_SMRT01000023.1"/>
</dbReference>
<keyword evidence="1" id="KW-1003">Cell membrane</keyword>
<accession>A0A4V2ZS60</accession>
<dbReference type="InterPro" id="IPR050490">
    <property type="entry name" value="Bact_solute-bd_prot1"/>
</dbReference>
<dbReference type="PANTHER" id="PTHR43649:SF33">
    <property type="entry name" value="POLYGALACTURONAN_RHAMNOGALACTURONAN-BINDING PROTEIN YTCQ"/>
    <property type="match status" value="1"/>
</dbReference>
<protein>
    <submittedName>
        <fullName evidence="8">Extracellular solute-binding protein</fullName>
    </submittedName>
</protein>
<evidence type="ECO:0000256" key="3">
    <source>
        <dbReference type="ARBA" id="ARBA00023136"/>
    </source>
</evidence>
<dbReference type="Proteomes" id="UP000295636">
    <property type="component" value="Unassembled WGS sequence"/>
</dbReference>
<feature type="chain" id="PRO_5020847500" evidence="7">
    <location>
        <begin position="22"/>
        <end position="522"/>
    </location>
</feature>
<dbReference type="AlphaFoldDB" id="A0A4V2ZS60"/>
<keyword evidence="2 7" id="KW-0732">Signal</keyword>
<dbReference type="PROSITE" id="PS51257">
    <property type="entry name" value="PROKAR_LIPOPROTEIN"/>
    <property type="match status" value="1"/>
</dbReference>
<dbReference type="InterPro" id="IPR006059">
    <property type="entry name" value="SBP"/>
</dbReference>
<gene>
    <name evidence="8" type="ORF">E1757_31120</name>
</gene>
<dbReference type="SUPFAM" id="SSF53850">
    <property type="entry name" value="Periplasmic binding protein-like II"/>
    <property type="match status" value="1"/>
</dbReference>
<evidence type="ECO:0000256" key="5">
    <source>
        <dbReference type="ARBA" id="ARBA00023288"/>
    </source>
</evidence>
<evidence type="ECO:0000313" key="9">
    <source>
        <dbReference type="Proteomes" id="UP000295636"/>
    </source>
</evidence>
<evidence type="ECO:0000256" key="7">
    <source>
        <dbReference type="SAM" id="SignalP"/>
    </source>
</evidence>
<dbReference type="OrthoDB" id="9787283at2"/>
<evidence type="ECO:0000256" key="1">
    <source>
        <dbReference type="ARBA" id="ARBA00022475"/>
    </source>
</evidence>
<feature type="compositionally biased region" description="Low complexity" evidence="6">
    <location>
        <begin position="25"/>
        <end position="35"/>
    </location>
</feature>
<dbReference type="Gene3D" id="3.40.190.10">
    <property type="entry name" value="Periplasmic binding protein-like II"/>
    <property type="match status" value="2"/>
</dbReference>
<keyword evidence="9" id="KW-1185">Reference proteome</keyword>
<feature type="signal peptide" evidence="7">
    <location>
        <begin position="1"/>
        <end position="21"/>
    </location>
</feature>
<sequence length="522" mass="57843">MNKAAFTFVCMTTVVSLLASACSSGSGSGPSSNPGDAKGNQAGQTANQEGPVDITVMTNFFAQTPAADNTEFEKKLEQLTNSNLKIQWVSSNNYNDKLNVTLASGDMPDMVYISDPFTQVFRTMTAQGAFWDVSPYIKDYPNLSQYIDKVAWDSTKMQDGKNYGVPRPRSVDGETFLILRQDWLDNLGLKVPKTSDELYQVMKAFTENDPDKNGKNDTIGYGGYFNVDSMGGMSPFEAIFTGATGDWKLQQDGTLAYVPLMPEQRQALEYMAKLYKEKLLPEDLAALKVSQARDLFKVGKAGVVSEKDGTMANYVNEQRKIDPKANVTELVDVNGYNPKGSGFAGIYAIPKKVPEAKMKRILKVMDAGMNKDVYELIKYGLEGVHYNVKNGEKVINVEAKNRDAIGDYQQIFIGGPPDPEYFKVSFPKEIFGDMGDRFAKAQEERRKTTVPNYALGLYSETQQKINAELMKKNQDLKTKIVIGVEPLSAWDDYAAKLKADPNVAKMIQEINAAYKQRTAAGK</sequence>